<keyword evidence="4" id="KW-1185">Reference proteome</keyword>
<name>A0A7W7YWV5_9HYPH</name>
<proteinExistence type="predicted"/>
<protein>
    <submittedName>
        <fullName evidence="3">Uncharacterized protein</fullName>
    </submittedName>
</protein>
<gene>
    <name evidence="3" type="ORF">HNQ66_003252</name>
</gene>
<evidence type="ECO:0000313" key="4">
    <source>
        <dbReference type="Proteomes" id="UP000535406"/>
    </source>
</evidence>
<feature type="signal peptide" evidence="2">
    <location>
        <begin position="1"/>
        <end position="17"/>
    </location>
</feature>
<evidence type="ECO:0000256" key="1">
    <source>
        <dbReference type="SAM" id="MobiDB-lite"/>
    </source>
</evidence>
<dbReference type="Proteomes" id="UP000535406">
    <property type="component" value="Unassembled WGS sequence"/>
</dbReference>
<dbReference type="EMBL" id="JACHIK010000011">
    <property type="protein sequence ID" value="MBB5043841.1"/>
    <property type="molecule type" value="Genomic_DNA"/>
</dbReference>
<comment type="caution">
    <text evidence="3">The sequence shown here is derived from an EMBL/GenBank/DDBJ whole genome shotgun (WGS) entry which is preliminary data.</text>
</comment>
<feature type="compositionally biased region" description="Basic and acidic residues" evidence="1">
    <location>
        <begin position="37"/>
        <end position="50"/>
    </location>
</feature>
<organism evidence="3 4">
    <name type="scientific">Shinella fusca</name>
    <dbReference type="NCBI Taxonomy" id="544480"/>
    <lineage>
        <taxon>Bacteria</taxon>
        <taxon>Pseudomonadati</taxon>
        <taxon>Pseudomonadota</taxon>
        <taxon>Alphaproteobacteria</taxon>
        <taxon>Hyphomicrobiales</taxon>
        <taxon>Rhizobiaceae</taxon>
        <taxon>Shinella</taxon>
    </lineage>
</organism>
<feature type="region of interest" description="Disordered" evidence="1">
    <location>
        <begin position="37"/>
        <end position="57"/>
    </location>
</feature>
<keyword evidence="2" id="KW-0732">Signal</keyword>
<evidence type="ECO:0000313" key="3">
    <source>
        <dbReference type="EMBL" id="MBB5043841.1"/>
    </source>
</evidence>
<feature type="chain" id="PRO_5030592049" evidence="2">
    <location>
        <begin position="18"/>
        <end position="87"/>
    </location>
</feature>
<evidence type="ECO:0000256" key="2">
    <source>
        <dbReference type="SAM" id="SignalP"/>
    </source>
</evidence>
<sequence length="87" mass="9695">MALVLMAALLAASGAGAQVFKDLPGVVPTEEYEHRDKPKCEASLEQREPTDSDWMPRTVYTCTQNGITSRSTRLPLSRDRAMRGLDW</sequence>
<dbReference type="RefSeq" id="WP_184145199.1">
    <property type="nucleotide sequence ID" value="NZ_JACHIK010000011.1"/>
</dbReference>
<reference evidence="3 4" key="1">
    <citation type="submission" date="2020-08" db="EMBL/GenBank/DDBJ databases">
        <title>Genomic Encyclopedia of Type Strains, Phase IV (KMG-IV): sequencing the most valuable type-strain genomes for metagenomic binning, comparative biology and taxonomic classification.</title>
        <authorList>
            <person name="Goeker M."/>
        </authorList>
    </citation>
    <scope>NUCLEOTIDE SEQUENCE [LARGE SCALE GENOMIC DNA]</scope>
    <source>
        <strain evidence="3 4">DSM 21319</strain>
    </source>
</reference>
<dbReference type="AlphaFoldDB" id="A0A7W7YWV5"/>
<accession>A0A7W7YWV5</accession>